<name>A0A1U7LQ37_NEOID</name>
<evidence type="ECO:0000313" key="2">
    <source>
        <dbReference type="EMBL" id="OLL24775.1"/>
    </source>
</evidence>
<sequence>MQLLPLLANLPLLVLSSNKISDREHFVLQTSAFGARNIKIDSNGNLAVAGNGEAAFKFYFLNGHLHDARGHGEWHAFINSESQITFSPSHAADNFGISPSGLLKHPPIGDTNYHVYGKDRTIYTKAGEFNNEPTVFDLVVVAQLNSSPE</sequence>
<dbReference type="Proteomes" id="UP000186594">
    <property type="component" value="Unassembled WGS sequence"/>
</dbReference>
<accession>A0A1U7LQ37</accession>
<comment type="caution">
    <text evidence="2">The sequence shown here is derived from an EMBL/GenBank/DDBJ whole genome shotgun (WGS) entry which is preliminary data.</text>
</comment>
<evidence type="ECO:0000256" key="1">
    <source>
        <dbReference type="SAM" id="SignalP"/>
    </source>
</evidence>
<keyword evidence="3" id="KW-1185">Reference proteome</keyword>
<dbReference type="AlphaFoldDB" id="A0A1U7LQ37"/>
<proteinExistence type="predicted"/>
<reference evidence="2 3" key="1">
    <citation type="submission" date="2016-04" db="EMBL/GenBank/DDBJ databases">
        <title>Evolutionary innovation and constraint leading to complex multicellularity in the Ascomycota.</title>
        <authorList>
            <person name="Cisse O."/>
            <person name="Nguyen A."/>
            <person name="Hewitt D.A."/>
            <person name="Jedd G."/>
            <person name="Stajich J.E."/>
        </authorList>
    </citation>
    <scope>NUCLEOTIDE SEQUENCE [LARGE SCALE GENOMIC DNA]</scope>
    <source>
        <strain evidence="2 3">DAH-3</strain>
    </source>
</reference>
<evidence type="ECO:0000313" key="3">
    <source>
        <dbReference type="Proteomes" id="UP000186594"/>
    </source>
</evidence>
<feature type="signal peptide" evidence="1">
    <location>
        <begin position="1"/>
        <end position="16"/>
    </location>
</feature>
<feature type="chain" id="PRO_5012075344" evidence="1">
    <location>
        <begin position="17"/>
        <end position="149"/>
    </location>
</feature>
<protein>
    <submittedName>
        <fullName evidence="2">Uncharacterized protein</fullName>
    </submittedName>
</protein>
<keyword evidence="1" id="KW-0732">Signal</keyword>
<dbReference type="EMBL" id="LXFE01000631">
    <property type="protein sequence ID" value="OLL24775.1"/>
    <property type="molecule type" value="Genomic_DNA"/>
</dbReference>
<organism evidence="2 3">
    <name type="scientific">Neolecta irregularis (strain DAH-3)</name>
    <dbReference type="NCBI Taxonomy" id="1198029"/>
    <lineage>
        <taxon>Eukaryota</taxon>
        <taxon>Fungi</taxon>
        <taxon>Dikarya</taxon>
        <taxon>Ascomycota</taxon>
        <taxon>Taphrinomycotina</taxon>
        <taxon>Neolectales</taxon>
        <taxon>Neolectaceae</taxon>
        <taxon>Neolecta</taxon>
    </lineage>
</organism>
<gene>
    <name evidence="2" type="ORF">NEOLI_003316</name>
</gene>